<dbReference type="OrthoDB" id="1431247at2759"/>
<proteinExistence type="inferred from homology"/>
<dbReference type="InterPro" id="IPR008978">
    <property type="entry name" value="HSP20-like_chaperone"/>
</dbReference>
<gene>
    <name evidence="6" type="ORF">Egran_03533</name>
</gene>
<dbReference type="SUPFAM" id="SSF49764">
    <property type="entry name" value="HSP20-like chaperones"/>
    <property type="match status" value="1"/>
</dbReference>
<evidence type="ECO:0000259" key="5">
    <source>
        <dbReference type="PROSITE" id="PS01031"/>
    </source>
</evidence>
<evidence type="ECO:0000313" key="7">
    <source>
        <dbReference type="Proteomes" id="UP000243515"/>
    </source>
</evidence>
<dbReference type="PROSITE" id="PS01031">
    <property type="entry name" value="SHSP"/>
    <property type="match status" value="1"/>
</dbReference>
<evidence type="ECO:0000313" key="6">
    <source>
        <dbReference type="EMBL" id="OXV08704.1"/>
    </source>
</evidence>
<accession>A0A232LX94</accession>
<organism evidence="6 7">
    <name type="scientific">Elaphomyces granulatus</name>
    <dbReference type="NCBI Taxonomy" id="519963"/>
    <lineage>
        <taxon>Eukaryota</taxon>
        <taxon>Fungi</taxon>
        <taxon>Dikarya</taxon>
        <taxon>Ascomycota</taxon>
        <taxon>Pezizomycotina</taxon>
        <taxon>Eurotiomycetes</taxon>
        <taxon>Eurotiomycetidae</taxon>
        <taxon>Eurotiales</taxon>
        <taxon>Elaphomycetaceae</taxon>
        <taxon>Elaphomyces</taxon>
    </lineage>
</organism>
<name>A0A232LX94_9EURO</name>
<dbReference type="InterPro" id="IPR002068">
    <property type="entry name" value="A-crystallin/Hsp20_dom"/>
</dbReference>
<keyword evidence="7" id="KW-1185">Reference proteome</keyword>
<feature type="compositionally biased region" description="Basic and acidic residues" evidence="4">
    <location>
        <begin position="86"/>
        <end position="104"/>
    </location>
</feature>
<evidence type="ECO:0000256" key="4">
    <source>
        <dbReference type="SAM" id="MobiDB-lite"/>
    </source>
</evidence>
<reference evidence="6 7" key="1">
    <citation type="journal article" date="2015" name="Environ. Microbiol.">
        <title>Metagenome sequence of Elaphomyces granulatus from sporocarp tissue reveals Ascomycota ectomycorrhizal fingerprints of genome expansion and a Proteobacteria-rich microbiome.</title>
        <authorList>
            <person name="Quandt C.A."/>
            <person name="Kohler A."/>
            <person name="Hesse C.N."/>
            <person name="Sharpton T.J."/>
            <person name="Martin F."/>
            <person name="Spatafora J.W."/>
        </authorList>
    </citation>
    <scope>NUCLEOTIDE SEQUENCE [LARGE SCALE GENOMIC DNA]</scope>
    <source>
        <strain evidence="6 7">OSC145934</strain>
    </source>
</reference>
<comment type="caution">
    <text evidence="6">The sequence shown here is derived from an EMBL/GenBank/DDBJ whole genome shotgun (WGS) entry which is preliminary data.</text>
</comment>
<dbReference type="Pfam" id="PF00011">
    <property type="entry name" value="HSP20"/>
    <property type="match status" value="1"/>
</dbReference>
<dbReference type="CDD" id="cd06464">
    <property type="entry name" value="ACD_sHsps-like"/>
    <property type="match status" value="1"/>
</dbReference>
<dbReference type="InterPro" id="IPR031107">
    <property type="entry name" value="Small_HSP"/>
</dbReference>
<evidence type="ECO:0000256" key="1">
    <source>
        <dbReference type="ARBA" id="ARBA00023016"/>
    </source>
</evidence>
<dbReference type="AlphaFoldDB" id="A0A232LX94"/>
<comment type="similarity">
    <text evidence="2 3">Belongs to the small heat shock protein (HSP20) family.</text>
</comment>
<sequence length="160" mass="18086">MTLFHRGGDFSPLFRLLDDYDLHRSGRSDTSMRSFAPKFDVREAGDAYILDGELPGMDQKDTLVVKGRCEREYRSPEEGEATSQKAGEKEKEKEKQASKKETGPRHKYWVSERSIGEFHRSFNFPTRVDQDNVKAHLKNGVLSITVPKAGPAASKKIAIN</sequence>
<keyword evidence="1" id="KW-0346">Stress response</keyword>
<dbReference type="EMBL" id="NPHW01003940">
    <property type="protein sequence ID" value="OXV08704.1"/>
    <property type="molecule type" value="Genomic_DNA"/>
</dbReference>
<dbReference type="Gene3D" id="2.60.40.790">
    <property type="match status" value="1"/>
</dbReference>
<feature type="region of interest" description="Disordered" evidence="4">
    <location>
        <begin position="68"/>
        <end position="106"/>
    </location>
</feature>
<dbReference type="PANTHER" id="PTHR11527">
    <property type="entry name" value="HEAT-SHOCK PROTEIN 20 FAMILY MEMBER"/>
    <property type="match status" value="1"/>
</dbReference>
<feature type="domain" description="SHSP" evidence="5">
    <location>
        <begin position="30"/>
        <end position="160"/>
    </location>
</feature>
<dbReference type="Proteomes" id="UP000243515">
    <property type="component" value="Unassembled WGS sequence"/>
</dbReference>
<feature type="compositionally biased region" description="Basic and acidic residues" evidence="4">
    <location>
        <begin position="68"/>
        <end position="77"/>
    </location>
</feature>
<protein>
    <recommendedName>
        <fullName evidence="5">SHSP domain-containing protein</fullName>
    </recommendedName>
</protein>
<evidence type="ECO:0000256" key="3">
    <source>
        <dbReference type="RuleBase" id="RU003616"/>
    </source>
</evidence>
<evidence type="ECO:0000256" key="2">
    <source>
        <dbReference type="PROSITE-ProRule" id="PRU00285"/>
    </source>
</evidence>